<keyword evidence="7" id="KW-1133">Transmembrane helix</keyword>
<comment type="caution">
    <text evidence="12">The sequence shown here is derived from an EMBL/GenBank/DDBJ whole genome shotgun (WGS) entry which is preliminary data.</text>
</comment>
<evidence type="ECO:0000256" key="4">
    <source>
        <dbReference type="ARBA" id="ARBA00022481"/>
    </source>
</evidence>
<protein>
    <recommendedName>
        <fullName evidence="2">Type II secretion system protein H</fullName>
    </recommendedName>
    <alternativeName>
        <fullName evidence="10">General secretion pathway protein H</fullName>
    </alternativeName>
</protein>
<evidence type="ECO:0000256" key="1">
    <source>
        <dbReference type="ARBA" id="ARBA00004377"/>
    </source>
</evidence>
<keyword evidence="8" id="KW-0472">Membrane</keyword>
<dbReference type="Gene3D" id="3.55.40.10">
    <property type="entry name" value="minor pseudopilin epsh domain"/>
    <property type="match status" value="1"/>
</dbReference>
<evidence type="ECO:0000256" key="5">
    <source>
        <dbReference type="ARBA" id="ARBA00022519"/>
    </source>
</evidence>
<name>A0ABP8UZ92_9GAMM</name>
<comment type="similarity">
    <text evidence="9">Belongs to the GSP H family.</text>
</comment>
<dbReference type="EMBL" id="BAABFL010000058">
    <property type="protein sequence ID" value="GAA4648276.1"/>
    <property type="molecule type" value="Genomic_DNA"/>
</dbReference>
<reference evidence="13" key="1">
    <citation type="journal article" date="2019" name="Int. J. Syst. Evol. Microbiol.">
        <title>The Global Catalogue of Microorganisms (GCM) 10K type strain sequencing project: providing services to taxonomists for standard genome sequencing and annotation.</title>
        <authorList>
            <consortium name="The Broad Institute Genomics Platform"/>
            <consortium name="The Broad Institute Genome Sequencing Center for Infectious Disease"/>
            <person name="Wu L."/>
            <person name="Ma J."/>
        </authorList>
    </citation>
    <scope>NUCLEOTIDE SEQUENCE [LARGE SCALE GENOMIC DNA]</scope>
    <source>
        <strain evidence="13">JCM 17805</strain>
    </source>
</reference>
<dbReference type="InterPro" id="IPR045584">
    <property type="entry name" value="Pilin-like"/>
</dbReference>
<gene>
    <name evidence="12" type="ORF">GCM10023116_05430</name>
</gene>
<keyword evidence="4" id="KW-0488">Methylation</keyword>
<accession>A0ABP8UZ92</accession>
<evidence type="ECO:0000256" key="3">
    <source>
        <dbReference type="ARBA" id="ARBA00022475"/>
    </source>
</evidence>
<evidence type="ECO:0000256" key="9">
    <source>
        <dbReference type="ARBA" id="ARBA00025772"/>
    </source>
</evidence>
<evidence type="ECO:0000256" key="10">
    <source>
        <dbReference type="ARBA" id="ARBA00030775"/>
    </source>
</evidence>
<evidence type="ECO:0000256" key="7">
    <source>
        <dbReference type="ARBA" id="ARBA00022989"/>
    </source>
</evidence>
<evidence type="ECO:0000256" key="8">
    <source>
        <dbReference type="ARBA" id="ARBA00023136"/>
    </source>
</evidence>
<evidence type="ECO:0000259" key="11">
    <source>
        <dbReference type="Pfam" id="PF12019"/>
    </source>
</evidence>
<dbReference type="Pfam" id="PF12019">
    <property type="entry name" value="GspH"/>
    <property type="match status" value="1"/>
</dbReference>
<evidence type="ECO:0000256" key="6">
    <source>
        <dbReference type="ARBA" id="ARBA00022692"/>
    </source>
</evidence>
<dbReference type="Proteomes" id="UP001500604">
    <property type="component" value="Unassembled WGS sequence"/>
</dbReference>
<keyword evidence="5" id="KW-0997">Cell inner membrane</keyword>
<evidence type="ECO:0000256" key="2">
    <source>
        <dbReference type="ARBA" id="ARBA00021549"/>
    </source>
</evidence>
<comment type="subcellular location">
    <subcellularLocation>
        <location evidence="1">Cell inner membrane</location>
        <topology evidence="1">Single-pass membrane protein</topology>
    </subcellularLocation>
</comment>
<organism evidence="12 13">
    <name type="scientific">Kistimonas scapharcae</name>
    <dbReference type="NCBI Taxonomy" id="1036133"/>
    <lineage>
        <taxon>Bacteria</taxon>
        <taxon>Pseudomonadati</taxon>
        <taxon>Pseudomonadota</taxon>
        <taxon>Gammaproteobacteria</taxon>
        <taxon>Oceanospirillales</taxon>
        <taxon>Endozoicomonadaceae</taxon>
        <taxon>Kistimonas</taxon>
    </lineage>
</organism>
<sequence>MVSMGIVIILVAAAGPAISDWVLKNRVDAEVASLRSALAYARSEALSRNMWVTIRENGARDSSAPKPMWNGGWQLFTDQDNDGFLLETAGEEMLRARVTNIEDLSIEWAKDITRLSYGPRGVTSGGSQNTIRYCVADDTDHAFAKGISINAIGRTRIVRGADVGCTP</sequence>
<keyword evidence="3" id="KW-1003">Cell membrane</keyword>
<dbReference type="SUPFAM" id="SSF54523">
    <property type="entry name" value="Pili subunits"/>
    <property type="match status" value="1"/>
</dbReference>
<keyword evidence="6" id="KW-0812">Transmembrane</keyword>
<feature type="domain" description="General secretion pathway GspH" evidence="11">
    <location>
        <begin position="31"/>
        <end position="152"/>
    </location>
</feature>
<proteinExistence type="inferred from homology"/>
<evidence type="ECO:0000313" key="12">
    <source>
        <dbReference type="EMBL" id="GAA4648276.1"/>
    </source>
</evidence>
<dbReference type="InterPro" id="IPR022346">
    <property type="entry name" value="T2SS_GspH"/>
</dbReference>
<keyword evidence="13" id="KW-1185">Reference proteome</keyword>
<evidence type="ECO:0000313" key="13">
    <source>
        <dbReference type="Proteomes" id="UP001500604"/>
    </source>
</evidence>